<dbReference type="InterPro" id="IPR018062">
    <property type="entry name" value="HTH_AraC-typ_CS"/>
</dbReference>
<evidence type="ECO:0000259" key="4">
    <source>
        <dbReference type="PROSITE" id="PS01124"/>
    </source>
</evidence>
<sequence length="386" mass="42935">MSDRFQIALLVETSRGHGRQIIEGVARYSAEHGPWSLRMEPRNLNDPPPSWLKFWDGDGIIVRCDSAAMAKAIQATKLPVIDVRGGVPEANFPLVGVDNNAITDASFEHFQQRGYRHIAWYDFGIRKLSWGNQRRARLIQRANQTGITCSVFSTKQKRPSITTQSQHAFSDLINWLAQLPRPTGILACDDEQAHLILDAAQHLEIQVPNDLAVLGIDNDEVFCRVSNPPLSSVDVNAVAVGYKAAEMLHRQLQNKQVPSRTLLPPRGVVTRQSSDIIAVEDPEVASALNYIRENACQPIQASDVAEFLSVSRSTLDRYFQVAIGQTTTDAIMQARLGQVKTDLVNTDLPLKSIAARSGFASVQHLANLFRERVGTTPGNYRKDMRY</sequence>
<reference evidence="5 6" key="1">
    <citation type="submission" date="2020-05" db="EMBL/GenBank/DDBJ databases">
        <title>Bremerella alba sp. nov., a novel planctomycete isolated from the surface of the macroalga Fucus spiralis.</title>
        <authorList>
            <person name="Godinho O."/>
            <person name="Botelho R."/>
            <person name="Albuquerque L."/>
            <person name="Wiegand S."/>
            <person name="Da Costa M.S."/>
            <person name="Lobo-Da-Cunha A."/>
            <person name="Jogler C."/>
            <person name="Lage O.M."/>
        </authorList>
    </citation>
    <scope>NUCLEOTIDE SEQUENCE [LARGE SCALE GENOMIC DNA]</scope>
    <source>
        <strain evidence="5 6">FF15</strain>
    </source>
</reference>
<dbReference type="AlphaFoldDB" id="A0A7V8V0V2"/>
<evidence type="ECO:0000313" key="6">
    <source>
        <dbReference type="Proteomes" id="UP000551616"/>
    </source>
</evidence>
<proteinExistence type="predicted"/>
<dbReference type="PANTHER" id="PTHR30146">
    <property type="entry name" value="LACI-RELATED TRANSCRIPTIONAL REPRESSOR"/>
    <property type="match status" value="1"/>
</dbReference>
<dbReference type="Gene3D" id="1.10.10.60">
    <property type="entry name" value="Homeodomain-like"/>
    <property type="match status" value="1"/>
</dbReference>
<keyword evidence="2" id="KW-0238">DNA-binding</keyword>
<dbReference type="InterPro" id="IPR046335">
    <property type="entry name" value="LacI/GalR-like_sensor"/>
</dbReference>
<dbReference type="SUPFAM" id="SSF53822">
    <property type="entry name" value="Periplasmic binding protein-like I"/>
    <property type="match status" value="1"/>
</dbReference>
<evidence type="ECO:0000256" key="1">
    <source>
        <dbReference type="ARBA" id="ARBA00023015"/>
    </source>
</evidence>
<protein>
    <submittedName>
        <fullName evidence="5">Xylose operon regulatory protein</fullName>
    </submittedName>
</protein>
<dbReference type="InterPro" id="IPR054031">
    <property type="entry name" value="XylR_PBP1"/>
</dbReference>
<dbReference type="PROSITE" id="PS01124">
    <property type="entry name" value="HTH_ARAC_FAMILY_2"/>
    <property type="match status" value="1"/>
</dbReference>
<gene>
    <name evidence="5" type="primary">xylR_1</name>
    <name evidence="5" type="ORF">HOV93_00110</name>
</gene>
<evidence type="ECO:0000256" key="2">
    <source>
        <dbReference type="ARBA" id="ARBA00023125"/>
    </source>
</evidence>
<name>A0A7V8V0V2_9BACT</name>
<dbReference type="GO" id="GO:0000976">
    <property type="term" value="F:transcription cis-regulatory region binding"/>
    <property type="evidence" value="ECO:0007669"/>
    <property type="project" value="TreeGrafter"/>
</dbReference>
<keyword evidence="3" id="KW-0804">Transcription</keyword>
<dbReference type="Pfam" id="PF13377">
    <property type="entry name" value="Peripla_BP_3"/>
    <property type="match status" value="1"/>
</dbReference>
<dbReference type="Proteomes" id="UP000551616">
    <property type="component" value="Unassembled WGS sequence"/>
</dbReference>
<comment type="caution">
    <text evidence="5">The sequence shown here is derived from an EMBL/GenBank/DDBJ whole genome shotgun (WGS) entry which is preliminary data.</text>
</comment>
<evidence type="ECO:0000313" key="5">
    <source>
        <dbReference type="EMBL" id="MBA2112870.1"/>
    </source>
</evidence>
<accession>A0A7V8V0V2</accession>
<dbReference type="InterPro" id="IPR009057">
    <property type="entry name" value="Homeodomain-like_sf"/>
</dbReference>
<feature type="domain" description="HTH araC/xylS-type" evidence="4">
    <location>
        <begin position="285"/>
        <end position="383"/>
    </location>
</feature>
<dbReference type="PANTHER" id="PTHR30146:SF24">
    <property type="entry name" value="XYLOSE OPERON REGULATORY PROTEIN"/>
    <property type="match status" value="1"/>
</dbReference>
<dbReference type="GO" id="GO:0003700">
    <property type="term" value="F:DNA-binding transcription factor activity"/>
    <property type="evidence" value="ECO:0007669"/>
    <property type="project" value="InterPro"/>
</dbReference>
<keyword evidence="6" id="KW-1185">Reference proteome</keyword>
<dbReference type="Pfam" id="PF22177">
    <property type="entry name" value="PBP1_XylR"/>
    <property type="match status" value="1"/>
</dbReference>
<dbReference type="SUPFAM" id="SSF46689">
    <property type="entry name" value="Homeodomain-like"/>
    <property type="match status" value="2"/>
</dbReference>
<dbReference type="EMBL" id="JABRWO010000001">
    <property type="protein sequence ID" value="MBA2112870.1"/>
    <property type="molecule type" value="Genomic_DNA"/>
</dbReference>
<dbReference type="CDD" id="cd01543">
    <property type="entry name" value="PBP1_XylR"/>
    <property type="match status" value="1"/>
</dbReference>
<dbReference type="Gene3D" id="3.40.50.2300">
    <property type="match status" value="2"/>
</dbReference>
<dbReference type="InterPro" id="IPR028082">
    <property type="entry name" value="Peripla_BP_I"/>
</dbReference>
<dbReference type="SMART" id="SM00342">
    <property type="entry name" value="HTH_ARAC"/>
    <property type="match status" value="1"/>
</dbReference>
<organism evidence="5 6">
    <name type="scientific">Bremerella alba</name>
    <dbReference type="NCBI Taxonomy" id="980252"/>
    <lineage>
        <taxon>Bacteria</taxon>
        <taxon>Pseudomonadati</taxon>
        <taxon>Planctomycetota</taxon>
        <taxon>Planctomycetia</taxon>
        <taxon>Pirellulales</taxon>
        <taxon>Pirellulaceae</taxon>
        <taxon>Bremerella</taxon>
    </lineage>
</organism>
<dbReference type="PROSITE" id="PS00041">
    <property type="entry name" value="HTH_ARAC_FAMILY_1"/>
    <property type="match status" value="1"/>
</dbReference>
<dbReference type="InterPro" id="IPR018060">
    <property type="entry name" value="HTH_AraC"/>
</dbReference>
<dbReference type="RefSeq" id="WP_207394408.1">
    <property type="nucleotide sequence ID" value="NZ_JABRWO010000001.1"/>
</dbReference>
<dbReference type="Pfam" id="PF12833">
    <property type="entry name" value="HTH_18"/>
    <property type="match status" value="1"/>
</dbReference>
<evidence type="ECO:0000256" key="3">
    <source>
        <dbReference type="ARBA" id="ARBA00023163"/>
    </source>
</evidence>
<keyword evidence="1" id="KW-0805">Transcription regulation</keyword>